<dbReference type="Proteomes" id="UP000245080">
    <property type="component" value="Unassembled WGS sequence"/>
</dbReference>
<keyword evidence="1" id="KW-0812">Transmembrane</keyword>
<comment type="caution">
    <text evidence="3">The sequence shown here is derived from an EMBL/GenBank/DDBJ whole genome shotgun (WGS) entry which is preliminary data.</text>
</comment>
<keyword evidence="4" id="KW-1185">Reference proteome</keyword>
<evidence type="ECO:0000313" key="4">
    <source>
        <dbReference type="Proteomes" id="UP000245080"/>
    </source>
</evidence>
<organism evidence="3 4">
    <name type="scientific">Levilactobacillus bambusae</name>
    <dbReference type="NCBI Taxonomy" id="2024736"/>
    <lineage>
        <taxon>Bacteria</taxon>
        <taxon>Bacillati</taxon>
        <taxon>Bacillota</taxon>
        <taxon>Bacilli</taxon>
        <taxon>Lactobacillales</taxon>
        <taxon>Lactobacillaceae</taxon>
        <taxon>Levilactobacillus</taxon>
    </lineage>
</organism>
<feature type="domain" description="Rhodanese" evidence="2">
    <location>
        <begin position="50"/>
        <end position="134"/>
    </location>
</feature>
<dbReference type="SMART" id="SM00450">
    <property type="entry name" value="RHOD"/>
    <property type="match status" value="1"/>
</dbReference>
<accession>A0A2V1N3E6</accession>
<dbReference type="InterPro" id="IPR001763">
    <property type="entry name" value="Rhodanese-like_dom"/>
</dbReference>
<evidence type="ECO:0000256" key="1">
    <source>
        <dbReference type="SAM" id="Phobius"/>
    </source>
</evidence>
<gene>
    <name evidence="3" type="ORF">DCM90_02150</name>
</gene>
<name>A0A2V1N3E6_9LACO</name>
<protein>
    <submittedName>
        <fullName evidence="3">Sulfurtransferase</fullName>
    </submittedName>
</protein>
<dbReference type="GO" id="GO:0016740">
    <property type="term" value="F:transferase activity"/>
    <property type="evidence" value="ECO:0007669"/>
    <property type="project" value="UniProtKB-KW"/>
</dbReference>
<keyword evidence="1" id="KW-0472">Membrane</keyword>
<dbReference type="Gene3D" id="3.40.250.10">
    <property type="entry name" value="Rhodanese-like domain"/>
    <property type="match status" value="1"/>
</dbReference>
<dbReference type="EMBL" id="QCXQ01000001">
    <property type="protein sequence ID" value="PWG00998.1"/>
    <property type="molecule type" value="Genomic_DNA"/>
</dbReference>
<keyword evidence="3" id="KW-0808">Transferase</keyword>
<dbReference type="OrthoDB" id="9808735at2"/>
<dbReference type="SUPFAM" id="SSF52821">
    <property type="entry name" value="Rhodanese/Cell cycle control phosphatase"/>
    <property type="match status" value="1"/>
</dbReference>
<evidence type="ECO:0000313" key="3">
    <source>
        <dbReference type="EMBL" id="PWG00998.1"/>
    </source>
</evidence>
<dbReference type="AlphaFoldDB" id="A0A2V1N3E6"/>
<feature type="transmembrane region" description="Helical" evidence="1">
    <location>
        <begin position="12"/>
        <end position="30"/>
    </location>
</feature>
<keyword evidence="1" id="KW-1133">Transmembrane helix</keyword>
<evidence type="ECO:0000259" key="2">
    <source>
        <dbReference type="PROSITE" id="PS50206"/>
    </source>
</evidence>
<sequence>MRLILGMSTMTVYYYIILIVLVAWAGWRLWTDFQARRAAKYLNNDEFSKGLHDGQIVDLRERKDFNAGHVLGARSMPYSMFKTSYQQLRQDMPVYLYDQGKSLSRRAAVLLKKNGFTEIYILNHGFVRWDGKTKAAK</sequence>
<dbReference type="PANTHER" id="PTHR43031">
    <property type="entry name" value="FAD-DEPENDENT OXIDOREDUCTASE"/>
    <property type="match status" value="1"/>
</dbReference>
<dbReference type="PANTHER" id="PTHR43031:SF18">
    <property type="entry name" value="RHODANESE-RELATED SULFURTRANSFERASES"/>
    <property type="match status" value="1"/>
</dbReference>
<dbReference type="Pfam" id="PF00581">
    <property type="entry name" value="Rhodanese"/>
    <property type="match status" value="1"/>
</dbReference>
<proteinExistence type="predicted"/>
<reference evidence="3 4" key="1">
    <citation type="journal article" date="2018" name="Int. J. Syst. Evol. Microbiol.">
        <title>Lactobacillus bambusae sp. nov., isolated from a traditional fermented Ma-bamboo shoots of Taiwan.</title>
        <authorList>
            <person name="Wang L.-T."/>
        </authorList>
    </citation>
    <scope>NUCLEOTIDE SEQUENCE [LARGE SCALE GENOMIC DNA]</scope>
    <source>
        <strain evidence="3 4">BS-W1</strain>
    </source>
</reference>
<dbReference type="CDD" id="cd00158">
    <property type="entry name" value="RHOD"/>
    <property type="match status" value="1"/>
</dbReference>
<dbReference type="PROSITE" id="PS50206">
    <property type="entry name" value="RHODANESE_3"/>
    <property type="match status" value="1"/>
</dbReference>
<dbReference type="InterPro" id="IPR036873">
    <property type="entry name" value="Rhodanese-like_dom_sf"/>
</dbReference>
<dbReference type="InterPro" id="IPR050229">
    <property type="entry name" value="GlpE_sulfurtransferase"/>
</dbReference>